<evidence type="ECO:0000313" key="1">
    <source>
        <dbReference type="EMBL" id="MBB6179511.1"/>
    </source>
</evidence>
<dbReference type="EMBL" id="JACHEJ010000002">
    <property type="protein sequence ID" value="MBB6179511.1"/>
    <property type="molecule type" value="Genomic_DNA"/>
</dbReference>
<accession>A0A7X0DCZ5</accession>
<dbReference type="Proteomes" id="UP000535501">
    <property type="component" value="Unassembled WGS sequence"/>
</dbReference>
<gene>
    <name evidence="1" type="ORF">HNQ75_001465</name>
</gene>
<keyword evidence="2" id="KW-1185">Reference proteome</keyword>
<reference evidence="1 2" key="1">
    <citation type="submission" date="2020-08" db="EMBL/GenBank/DDBJ databases">
        <title>Genomic Encyclopedia of Type Strains, Phase IV (KMG-IV): sequencing the most valuable type-strain genomes for metagenomic binning, comparative biology and taxonomic classification.</title>
        <authorList>
            <person name="Goeker M."/>
        </authorList>
    </citation>
    <scope>NUCLEOTIDE SEQUENCE [LARGE SCALE GENOMIC DNA]</scope>
    <source>
        <strain evidence="1 2">DSM 102134</strain>
    </source>
</reference>
<sequence>MSDLRFSFPACVIAGKGEITPDDVGLMRHHMWPDGITSRYQASMALALHDCCTTHCPEWTAYLVEAIAEFVVWRDSADGDVTGETAGWLLEKVASAGAVHSPAGLEIILHVLDIARNVPGFLSAAALNQLRLALLPEPRGAYARRRLDSRGVTKADLAYLWRILRSAVDRGSIRLARAEQLILGQIDMLADEAENHSGWRDVMLLTEIASRSDDIRATEWLLLDEDIPVTEHAAA</sequence>
<dbReference type="AlphaFoldDB" id="A0A7X0DCZ5"/>
<name>A0A7X0DCZ5_9HYPH</name>
<dbReference type="RefSeq" id="WP_077546025.1">
    <property type="nucleotide sequence ID" value="NZ_CANLQM010000003.1"/>
</dbReference>
<protein>
    <submittedName>
        <fullName evidence="1">Uncharacterized protein</fullName>
    </submittedName>
</protein>
<comment type="caution">
    <text evidence="1">The sequence shown here is derived from an EMBL/GenBank/DDBJ whole genome shotgun (WGS) entry which is preliminary data.</text>
</comment>
<proteinExistence type="predicted"/>
<evidence type="ECO:0000313" key="2">
    <source>
        <dbReference type="Proteomes" id="UP000535501"/>
    </source>
</evidence>
<organism evidence="1 2">
    <name type="scientific">Pseudorhizobium flavum</name>
    <dbReference type="NCBI Taxonomy" id="1335061"/>
    <lineage>
        <taxon>Bacteria</taxon>
        <taxon>Pseudomonadati</taxon>
        <taxon>Pseudomonadota</taxon>
        <taxon>Alphaproteobacteria</taxon>
        <taxon>Hyphomicrobiales</taxon>
        <taxon>Rhizobiaceae</taxon>
        <taxon>Rhizobium/Agrobacterium group</taxon>
        <taxon>Pseudorhizobium</taxon>
    </lineage>
</organism>